<reference evidence="1" key="2">
    <citation type="journal article" date="2023" name="Proc. Natl. Acad. Sci. U.S.A.">
        <title>A global phylogenomic analysis of the shiitake genus Lentinula.</title>
        <authorList>
            <person name="Sierra-Patev S."/>
            <person name="Min B."/>
            <person name="Naranjo-Ortiz M."/>
            <person name="Looney B."/>
            <person name="Konkel Z."/>
            <person name="Slot J.C."/>
            <person name="Sakamoto Y."/>
            <person name="Steenwyk J.L."/>
            <person name="Rokas A."/>
            <person name="Carro J."/>
            <person name="Camarero S."/>
            <person name="Ferreira P."/>
            <person name="Molpeceres G."/>
            <person name="Ruiz-Duenas F.J."/>
            <person name="Serrano A."/>
            <person name="Henrissat B."/>
            <person name="Drula E."/>
            <person name="Hughes K.W."/>
            <person name="Mata J.L."/>
            <person name="Ishikawa N.K."/>
            <person name="Vargas-Isla R."/>
            <person name="Ushijima S."/>
            <person name="Smith C.A."/>
            <person name="Donoghue J."/>
            <person name="Ahrendt S."/>
            <person name="Andreopoulos W."/>
            <person name="He G."/>
            <person name="LaButti K."/>
            <person name="Lipzen A."/>
            <person name="Ng V."/>
            <person name="Riley R."/>
            <person name="Sandor L."/>
            <person name="Barry K."/>
            <person name="Martinez A.T."/>
            <person name="Xiao Y."/>
            <person name="Gibbons J.G."/>
            <person name="Terashima K."/>
            <person name="Grigoriev I.V."/>
            <person name="Hibbett D."/>
        </authorList>
    </citation>
    <scope>NUCLEOTIDE SEQUENCE</scope>
    <source>
        <strain evidence="1">Sp2 HRB7682 ss15</strain>
    </source>
</reference>
<dbReference type="SUPFAM" id="SSF52540">
    <property type="entry name" value="P-loop containing nucleoside triphosphate hydrolases"/>
    <property type="match status" value="1"/>
</dbReference>
<dbReference type="PANTHER" id="PTHR35205">
    <property type="entry name" value="NB-ARC AND TPR DOMAIN PROTEIN"/>
    <property type="match status" value="1"/>
</dbReference>
<dbReference type="GO" id="GO:0016787">
    <property type="term" value="F:hydrolase activity"/>
    <property type="evidence" value="ECO:0007669"/>
    <property type="project" value="UniProtKB-KW"/>
</dbReference>
<reference evidence="1" key="1">
    <citation type="submission" date="2022-08" db="EMBL/GenBank/DDBJ databases">
        <authorList>
            <consortium name="DOE Joint Genome Institute"/>
            <person name="Min B."/>
            <person name="Riley R."/>
            <person name="Sierra-Patev S."/>
            <person name="Naranjo-Ortiz M."/>
            <person name="Looney B."/>
            <person name="Konkel Z."/>
            <person name="Slot J.C."/>
            <person name="Sakamoto Y."/>
            <person name="Steenwyk J.L."/>
            <person name="Rokas A."/>
            <person name="Carro J."/>
            <person name="Camarero S."/>
            <person name="Ferreira P."/>
            <person name="Molpeceres G."/>
            <person name="Ruiz-Duenas F.J."/>
            <person name="Serrano A."/>
            <person name="Henrissat B."/>
            <person name="Drula E."/>
            <person name="Hughes K.W."/>
            <person name="Mata J.L."/>
            <person name="Ishikawa N.K."/>
            <person name="Vargas-Isla R."/>
            <person name="Ushijima S."/>
            <person name="Smith C.A."/>
            <person name="Ahrendt S."/>
            <person name="Andreopoulos W."/>
            <person name="He G."/>
            <person name="Labutti K."/>
            <person name="Lipzen A."/>
            <person name="Ng V."/>
            <person name="Sandor L."/>
            <person name="Barry K."/>
            <person name="Martinez A.T."/>
            <person name="Xiao Y."/>
            <person name="Gibbons J.G."/>
            <person name="Terashima K."/>
            <person name="Hibbett D.S."/>
            <person name="Grigoriev I.V."/>
        </authorList>
    </citation>
    <scope>NUCLEOTIDE SEQUENCE</scope>
    <source>
        <strain evidence="1">Sp2 HRB7682 ss15</strain>
    </source>
</reference>
<organism evidence="1 2">
    <name type="scientific">Lentinula lateritia</name>
    <dbReference type="NCBI Taxonomy" id="40482"/>
    <lineage>
        <taxon>Eukaryota</taxon>
        <taxon>Fungi</taxon>
        <taxon>Dikarya</taxon>
        <taxon>Basidiomycota</taxon>
        <taxon>Agaricomycotina</taxon>
        <taxon>Agaricomycetes</taxon>
        <taxon>Agaricomycetidae</taxon>
        <taxon>Agaricales</taxon>
        <taxon>Marasmiineae</taxon>
        <taxon>Omphalotaceae</taxon>
        <taxon>Lentinula</taxon>
    </lineage>
</organism>
<gene>
    <name evidence="1" type="ORF">C8J55DRAFT_477516</name>
</gene>
<proteinExistence type="predicted"/>
<sequence length="318" mass="36709">MFPQAHNFTIPYGQFLNIQGDQINNYGDSQRTDRPADYFQVMTDCPTSTPNFTGREDILVTIDNFFHPPPPDNPRKTQKIFLLYGLGGAGKTQVALEFTRRFKQRFTKIYYIAADSEISIKASLFDIAMVNGVVGAQNWQSGLRWLHTHEESWMIIMDNADNPKISLNDYFPTCDHGNIIITSRNAELQNVVSQSLQLQDMIPDDGIKLLLKHAADRPLSFNEQEQAVKIAKELYHFPLALVQAGAYIKQQKCLMTYLTYLNNERKQILEKKLPQPPDKYKLSIYATWNISWKQLSGRSKTLLEICSYLHYHYVEYII</sequence>
<accession>A0A9W9DL73</accession>
<name>A0A9W9DL73_9AGAR</name>
<dbReference type="CDD" id="cd01983">
    <property type="entry name" value="SIMIBI"/>
    <property type="match status" value="1"/>
</dbReference>
<evidence type="ECO:0000313" key="2">
    <source>
        <dbReference type="Proteomes" id="UP001150238"/>
    </source>
</evidence>
<dbReference type="Gene3D" id="3.40.50.300">
    <property type="entry name" value="P-loop containing nucleotide triphosphate hydrolases"/>
    <property type="match status" value="1"/>
</dbReference>
<dbReference type="EMBL" id="JANVFS010000024">
    <property type="protein sequence ID" value="KAJ4474125.1"/>
    <property type="molecule type" value="Genomic_DNA"/>
</dbReference>
<comment type="caution">
    <text evidence="1">The sequence shown here is derived from an EMBL/GenBank/DDBJ whole genome shotgun (WGS) entry which is preliminary data.</text>
</comment>
<dbReference type="InterPro" id="IPR027417">
    <property type="entry name" value="P-loop_NTPase"/>
</dbReference>
<dbReference type="PANTHER" id="PTHR35205:SF1">
    <property type="entry name" value="ZU5 DOMAIN-CONTAINING PROTEIN"/>
    <property type="match status" value="1"/>
</dbReference>
<dbReference type="Proteomes" id="UP001150238">
    <property type="component" value="Unassembled WGS sequence"/>
</dbReference>
<protein>
    <submittedName>
        <fullName evidence="1">P-loop containing nucleoside triphosphate hydrolase protein</fullName>
    </submittedName>
</protein>
<evidence type="ECO:0000313" key="1">
    <source>
        <dbReference type="EMBL" id="KAJ4474125.1"/>
    </source>
</evidence>
<keyword evidence="1" id="KW-0378">Hydrolase</keyword>
<dbReference type="AlphaFoldDB" id="A0A9W9DL73"/>